<name>A0A9P7G628_9AGAR</name>
<dbReference type="Gene3D" id="3.40.50.720">
    <property type="entry name" value="NAD(P)-binding Rossmann-like Domain"/>
    <property type="match status" value="1"/>
</dbReference>
<feature type="compositionally biased region" description="Polar residues" evidence="1">
    <location>
        <begin position="47"/>
        <end position="59"/>
    </location>
</feature>
<dbReference type="EMBL" id="JABCKV010000061">
    <property type="protein sequence ID" value="KAG5644717.1"/>
    <property type="molecule type" value="Genomic_DNA"/>
</dbReference>
<evidence type="ECO:0000259" key="2">
    <source>
        <dbReference type="Pfam" id="PF07993"/>
    </source>
</evidence>
<keyword evidence="4" id="KW-1185">Reference proteome</keyword>
<sequence>MGNESHAAGSTYYADQLDHMERLIEEYSRSKVSTPGPSQPPRRRGPVTSSILLTGSTGNLGSDVLALLLRDPSVTKIYALNRRSSRGPASERVRAQFSAKGLDVAALESEKLVYLEGDATQDDLGLGGSVYTEFNLGISDMARDLPPKRLSWTQRWDVD</sequence>
<proteinExistence type="predicted"/>
<dbReference type="SUPFAM" id="SSF51735">
    <property type="entry name" value="NAD(P)-binding Rossmann-fold domains"/>
    <property type="match status" value="1"/>
</dbReference>
<comment type="caution">
    <text evidence="3">The sequence shown here is derived from an EMBL/GenBank/DDBJ whole genome shotgun (WGS) entry which is preliminary data.</text>
</comment>
<accession>A0A9P7G628</accession>
<dbReference type="Proteomes" id="UP000775547">
    <property type="component" value="Unassembled WGS sequence"/>
</dbReference>
<dbReference type="InterPro" id="IPR013120">
    <property type="entry name" value="FAR_NAD-bd"/>
</dbReference>
<gene>
    <name evidence="3" type="ORF">DXG03_007941</name>
</gene>
<feature type="region of interest" description="Disordered" evidence="1">
    <location>
        <begin position="25"/>
        <end position="59"/>
    </location>
</feature>
<protein>
    <recommendedName>
        <fullName evidence="2">Thioester reductase (TE) domain-containing protein</fullName>
    </recommendedName>
</protein>
<evidence type="ECO:0000313" key="4">
    <source>
        <dbReference type="Proteomes" id="UP000775547"/>
    </source>
</evidence>
<evidence type="ECO:0000313" key="3">
    <source>
        <dbReference type="EMBL" id="KAG5644717.1"/>
    </source>
</evidence>
<reference evidence="3" key="2">
    <citation type="submission" date="2021-10" db="EMBL/GenBank/DDBJ databases">
        <title>Phylogenomics reveals ancestral predisposition of the termite-cultivated fungus Termitomyces towards a domesticated lifestyle.</title>
        <authorList>
            <person name="Auxier B."/>
            <person name="Grum-Grzhimaylo A."/>
            <person name="Cardenas M.E."/>
            <person name="Lodge J.D."/>
            <person name="Laessoe T."/>
            <person name="Pedersen O."/>
            <person name="Smith M.E."/>
            <person name="Kuyper T.W."/>
            <person name="Franco-Molano E.A."/>
            <person name="Baroni T.J."/>
            <person name="Aanen D.K."/>
        </authorList>
    </citation>
    <scope>NUCLEOTIDE SEQUENCE</scope>
    <source>
        <strain evidence="3">AP01</strain>
        <tissue evidence="3">Mycelium</tissue>
    </source>
</reference>
<dbReference type="InterPro" id="IPR036291">
    <property type="entry name" value="NAD(P)-bd_dom_sf"/>
</dbReference>
<dbReference type="OrthoDB" id="429813at2759"/>
<evidence type="ECO:0000256" key="1">
    <source>
        <dbReference type="SAM" id="MobiDB-lite"/>
    </source>
</evidence>
<organism evidence="3 4">
    <name type="scientific">Asterophora parasitica</name>
    <dbReference type="NCBI Taxonomy" id="117018"/>
    <lineage>
        <taxon>Eukaryota</taxon>
        <taxon>Fungi</taxon>
        <taxon>Dikarya</taxon>
        <taxon>Basidiomycota</taxon>
        <taxon>Agaricomycotina</taxon>
        <taxon>Agaricomycetes</taxon>
        <taxon>Agaricomycetidae</taxon>
        <taxon>Agaricales</taxon>
        <taxon>Tricholomatineae</taxon>
        <taxon>Lyophyllaceae</taxon>
        <taxon>Asterophora</taxon>
    </lineage>
</organism>
<dbReference type="Pfam" id="PF07993">
    <property type="entry name" value="NAD_binding_4"/>
    <property type="match status" value="1"/>
</dbReference>
<feature type="domain" description="Thioester reductase (TE)" evidence="2">
    <location>
        <begin position="53"/>
        <end position="132"/>
    </location>
</feature>
<reference evidence="3" key="1">
    <citation type="submission" date="2020-07" db="EMBL/GenBank/DDBJ databases">
        <authorList>
            <person name="Nieuwenhuis M."/>
            <person name="Van De Peppel L.J.J."/>
        </authorList>
    </citation>
    <scope>NUCLEOTIDE SEQUENCE</scope>
    <source>
        <strain evidence="3">AP01</strain>
        <tissue evidence="3">Mycelium</tissue>
    </source>
</reference>
<dbReference type="AlphaFoldDB" id="A0A9P7G628"/>